<evidence type="ECO:0000313" key="3">
    <source>
        <dbReference type="EMBL" id="CAI9121432.1"/>
    </source>
</evidence>
<dbReference type="Proteomes" id="UP001176960">
    <property type="component" value="Unassembled WGS sequence"/>
</dbReference>
<name>A0AA35VBY6_9PROT</name>
<keyword evidence="4" id="KW-1185">Reference proteome</keyword>
<feature type="signal peptide" evidence="1">
    <location>
        <begin position="1"/>
        <end position="20"/>
    </location>
</feature>
<reference evidence="3" key="1">
    <citation type="submission" date="2023-03" db="EMBL/GenBank/DDBJ databases">
        <authorList>
            <person name="Cleenwerck I."/>
        </authorList>
    </citation>
    <scope>NUCLEOTIDE SEQUENCE</scope>
    <source>
        <strain evidence="3">LMG 32879</strain>
    </source>
</reference>
<comment type="caution">
    <text evidence="3">The sequence shown here is derived from an EMBL/GenBank/DDBJ whole genome shotgun (WGS) entry which is preliminary data.</text>
</comment>
<dbReference type="AlphaFoldDB" id="A0AA35VBY6"/>
<evidence type="ECO:0000259" key="2">
    <source>
        <dbReference type="Pfam" id="PF03886"/>
    </source>
</evidence>
<feature type="domain" description="ABC-type transport auxiliary lipoprotein component" evidence="2">
    <location>
        <begin position="26"/>
        <end position="184"/>
    </location>
</feature>
<evidence type="ECO:0000256" key="1">
    <source>
        <dbReference type="SAM" id="SignalP"/>
    </source>
</evidence>
<keyword evidence="1" id="KW-0732">Signal</keyword>
<dbReference type="SUPFAM" id="SSF159594">
    <property type="entry name" value="XCC0632-like"/>
    <property type="match status" value="1"/>
</dbReference>
<accession>A0AA35VBY6</accession>
<gene>
    <name evidence="3" type="ORF">LMG32879_002279</name>
</gene>
<evidence type="ECO:0000313" key="4">
    <source>
        <dbReference type="Proteomes" id="UP001176960"/>
    </source>
</evidence>
<dbReference type="RefSeq" id="WP_289842047.1">
    <property type="nucleotide sequence ID" value="NZ_CATKSH010000015.1"/>
</dbReference>
<sequence length="189" mass="20155">MNSRLSAAAIGLLLMSGCAAPPVHFYTLGAPSVALNTTALNPTMPVVALDRITLPDYLDTQDMAVRSGNEIMRSANGRWAERLSEAATSLLAARLGESWPNTFVTTARQSSTPNARLSINVTRLDITQNGQGTLEADWTLVPADEHRDVSRARGIFTASGVTTTDGGNAALTERLFNALAERIAHSIHP</sequence>
<dbReference type="EMBL" id="CATKSH010000015">
    <property type="protein sequence ID" value="CAI9121432.1"/>
    <property type="molecule type" value="Genomic_DNA"/>
</dbReference>
<protein>
    <submittedName>
        <fullName evidence="3">PqiC family protein</fullName>
    </submittedName>
</protein>
<organism evidence="3 4">
    <name type="scientific">Brytella acorum</name>
    <dbReference type="NCBI Taxonomy" id="2959299"/>
    <lineage>
        <taxon>Bacteria</taxon>
        <taxon>Pseudomonadati</taxon>
        <taxon>Pseudomonadota</taxon>
        <taxon>Alphaproteobacteria</taxon>
        <taxon>Acetobacterales</taxon>
        <taxon>Acetobacteraceae</taxon>
        <taxon>Brytella</taxon>
    </lineage>
</organism>
<dbReference type="PROSITE" id="PS51257">
    <property type="entry name" value="PROKAR_LIPOPROTEIN"/>
    <property type="match status" value="1"/>
</dbReference>
<proteinExistence type="predicted"/>
<feature type="chain" id="PRO_5041270899" evidence="1">
    <location>
        <begin position="21"/>
        <end position="189"/>
    </location>
</feature>
<dbReference type="InterPro" id="IPR005586">
    <property type="entry name" value="ABC_trans_aux"/>
</dbReference>
<dbReference type="Pfam" id="PF03886">
    <property type="entry name" value="ABC_trans_aux"/>
    <property type="match status" value="1"/>
</dbReference>
<dbReference type="Gene3D" id="3.40.50.10610">
    <property type="entry name" value="ABC-type transport auxiliary lipoprotein component"/>
    <property type="match status" value="1"/>
</dbReference>